<dbReference type="PANTHER" id="PTHR33407:SF9">
    <property type="entry name" value="PECTATE LYASE F-RELATED"/>
    <property type="match status" value="1"/>
</dbReference>
<keyword evidence="8 10" id="KW-0106">Calcium</keyword>
<keyword evidence="6 10" id="KW-0964">Secreted</keyword>
<dbReference type="GO" id="GO:0005576">
    <property type="term" value="C:extracellular region"/>
    <property type="evidence" value="ECO:0007669"/>
    <property type="project" value="UniProtKB-SubCell"/>
</dbReference>
<dbReference type="InterPro" id="IPR012334">
    <property type="entry name" value="Pectin_lyas_fold"/>
</dbReference>
<dbReference type="SUPFAM" id="SSF51126">
    <property type="entry name" value="Pectin lyase-like"/>
    <property type="match status" value="1"/>
</dbReference>
<proteinExistence type="inferred from homology"/>
<organism evidence="11 12">
    <name type="scientific">Nibricoccus aquaticus</name>
    <dbReference type="NCBI Taxonomy" id="2576891"/>
    <lineage>
        <taxon>Bacteria</taxon>
        <taxon>Pseudomonadati</taxon>
        <taxon>Verrucomicrobiota</taxon>
        <taxon>Opitutia</taxon>
        <taxon>Opitutales</taxon>
        <taxon>Opitutaceae</taxon>
        <taxon>Nibricoccus</taxon>
    </lineage>
</organism>
<evidence type="ECO:0000256" key="5">
    <source>
        <dbReference type="ARBA" id="ARBA00012272"/>
    </source>
</evidence>
<comment type="catalytic activity">
    <reaction evidence="1 10">
        <text>Eliminative cleavage of (1-&gt;4)-alpha-D-galacturonan to give oligosaccharides with 4-deoxy-alpha-D-galact-4-enuronosyl groups at their non-reducing ends.</text>
        <dbReference type="EC" id="4.2.2.2"/>
    </reaction>
</comment>
<dbReference type="InterPro" id="IPR004898">
    <property type="entry name" value="Pectate_lyase_PlyH/PlyE-like"/>
</dbReference>
<protein>
    <recommendedName>
        <fullName evidence="5 10">Pectate lyase</fullName>
        <ecNumber evidence="5 10">4.2.2.2</ecNumber>
    </recommendedName>
</protein>
<keyword evidence="7 10" id="KW-0732">Signal</keyword>
<dbReference type="GO" id="GO:0030570">
    <property type="term" value="F:pectate lyase activity"/>
    <property type="evidence" value="ECO:0007669"/>
    <property type="project" value="UniProtKB-UniRule"/>
</dbReference>
<gene>
    <name evidence="11" type="ORF">CMV30_13220</name>
</gene>
<dbReference type="EC" id="4.2.2.2" evidence="5 10"/>
<dbReference type="KEGG" id="vbh:CMV30_13220"/>
<accession>A0A290Q874</accession>
<comment type="similarity">
    <text evidence="4 10">Belongs to the polysaccharide lyase 3 family.</text>
</comment>
<evidence type="ECO:0000256" key="10">
    <source>
        <dbReference type="RuleBase" id="RU367009"/>
    </source>
</evidence>
<dbReference type="EMBL" id="CP023344">
    <property type="protein sequence ID" value="ATC64849.1"/>
    <property type="molecule type" value="Genomic_DNA"/>
</dbReference>
<evidence type="ECO:0000313" key="12">
    <source>
        <dbReference type="Proteomes" id="UP000217265"/>
    </source>
</evidence>
<comment type="function">
    <text evidence="10">Catalyzes the depolymerization of both polygalacturonate and pectins of methyl esterification degree from 22 to 89%, with an endo mode of action. In contrast to the majority of pectate lyases, displays high activity on highly methylated pectins.</text>
</comment>
<evidence type="ECO:0000256" key="7">
    <source>
        <dbReference type="ARBA" id="ARBA00022729"/>
    </source>
</evidence>
<feature type="signal peptide" evidence="10">
    <location>
        <begin position="1"/>
        <end position="26"/>
    </location>
</feature>
<dbReference type="OrthoDB" id="148600at2"/>
<dbReference type="Pfam" id="PF03211">
    <property type="entry name" value="Pectate_lyase"/>
    <property type="match status" value="1"/>
</dbReference>
<dbReference type="InterPro" id="IPR011050">
    <property type="entry name" value="Pectin_lyase_fold/virulence"/>
</dbReference>
<evidence type="ECO:0000313" key="11">
    <source>
        <dbReference type="EMBL" id="ATC64849.1"/>
    </source>
</evidence>
<reference evidence="11 12" key="1">
    <citation type="submission" date="2017-09" db="EMBL/GenBank/DDBJ databases">
        <title>Complete genome sequence of Verrucomicrobial strain HZ-65, isolated from freshwater.</title>
        <authorList>
            <person name="Choi A."/>
        </authorList>
    </citation>
    <scope>NUCLEOTIDE SEQUENCE [LARGE SCALE GENOMIC DNA]</scope>
    <source>
        <strain evidence="11 12">HZ-65</strain>
    </source>
</reference>
<keyword evidence="9 10" id="KW-0456">Lyase</keyword>
<evidence type="ECO:0000256" key="9">
    <source>
        <dbReference type="ARBA" id="ARBA00023239"/>
    </source>
</evidence>
<dbReference type="Gene3D" id="2.160.20.10">
    <property type="entry name" value="Single-stranded right-handed beta-helix, Pectin lyase-like"/>
    <property type="match status" value="1"/>
</dbReference>
<comment type="subcellular location">
    <subcellularLocation>
        <location evidence="3 10">Secreted</location>
    </subcellularLocation>
</comment>
<dbReference type="PANTHER" id="PTHR33407">
    <property type="entry name" value="PECTATE LYASE F-RELATED"/>
    <property type="match status" value="1"/>
</dbReference>
<evidence type="ECO:0000256" key="4">
    <source>
        <dbReference type="ARBA" id="ARBA00006463"/>
    </source>
</evidence>
<keyword evidence="12" id="KW-1185">Reference proteome</keyword>
<dbReference type="RefSeq" id="WP_096056480.1">
    <property type="nucleotide sequence ID" value="NZ_CP023344.1"/>
</dbReference>
<dbReference type="Proteomes" id="UP000217265">
    <property type="component" value="Chromosome"/>
</dbReference>
<sequence length="218" mass="23133">MKDTPTRALRALAALAGLFLAASASAATVTFTSTYVIPAGSTYNGNGNTIKASGMGDGGQGEGQKPFFRLNANSTLRNVKLSAPGVDGCHFYGNGTMNEVTWQDVGEDQFTVKSGGNCWVSGASAVNASDKFGQANAATSVTLYYHTQTNGLKNIRQLGGSTFTCNFYYDNNRAATTKEAIGRTDASSTRFGYRAMTVTNFTGSNGWWYGRSSQAFTY</sequence>
<evidence type="ECO:0000256" key="2">
    <source>
        <dbReference type="ARBA" id="ARBA00001913"/>
    </source>
</evidence>
<name>A0A290Q874_9BACT</name>
<evidence type="ECO:0000256" key="3">
    <source>
        <dbReference type="ARBA" id="ARBA00004613"/>
    </source>
</evidence>
<evidence type="ECO:0000256" key="8">
    <source>
        <dbReference type="ARBA" id="ARBA00022837"/>
    </source>
</evidence>
<dbReference type="AlphaFoldDB" id="A0A290Q874"/>
<feature type="chain" id="PRO_5025093622" description="Pectate lyase" evidence="10">
    <location>
        <begin position="27"/>
        <end position="218"/>
    </location>
</feature>
<comment type="cofactor">
    <cofactor evidence="2 10">
        <name>Ca(2+)</name>
        <dbReference type="ChEBI" id="CHEBI:29108"/>
    </cofactor>
</comment>
<evidence type="ECO:0000256" key="1">
    <source>
        <dbReference type="ARBA" id="ARBA00000695"/>
    </source>
</evidence>
<evidence type="ECO:0000256" key="6">
    <source>
        <dbReference type="ARBA" id="ARBA00022525"/>
    </source>
</evidence>